<keyword evidence="4" id="KW-1185">Reference proteome</keyword>
<dbReference type="Proteomes" id="UP001470230">
    <property type="component" value="Unassembled WGS sequence"/>
</dbReference>
<dbReference type="SUPFAM" id="SSF52058">
    <property type="entry name" value="L domain-like"/>
    <property type="match status" value="1"/>
</dbReference>
<dbReference type="Gene3D" id="3.80.10.10">
    <property type="entry name" value="Ribonuclease Inhibitor"/>
    <property type="match status" value="2"/>
</dbReference>
<evidence type="ECO:0000256" key="1">
    <source>
        <dbReference type="SAM" id="MobiDB-lite"/>
    </source>
</evidence>
<sequence length="798" mass="93674">MEIEINKLRFQLNKEDHTSSVSKSPKASGKVFIPQFIEYEHEKYNIISLGQNAFEFNTIESIEFPEESEILSFEKDCFYFANIQKIQIPAKLKNLNDKWNSNINDLTEIKVSPKNKEFTYFKGQFLVGKISKDSCTYDILHYARYDIEEAIIPPQIQILKKNSFIDHHKLRSIIFPNNSEAKCIERAVFTGTPIERLKIPDTLKEIDFSNFENLSNLNDIEISKKNKFFLFVEGKYLVKKKKKSNRRFSQLIFCRRDAEEITIPSEIREITRFSFNKCVRLRSLNFEVNSSLEIIDNDAFIYSSGLTEIVLPASVKKVGYQSFYGIGTLETVKFLGRFVEIQFWCFGNCPKLQSVMFPNAIGLNFSNSRSFDFIPEDSKIYVPKKARLIGPGFEKCQEHLVFIEKPRKSLIKELKKELKIQKENQEEEEEYNEVNENNHIEEEEEEESKRDKDIQLLLSHIRYLESRLSQYEKVDPFEFDDEDDFANEYQNETNNRNVFINTEVEEEFHDVIEKVGESDRYAAYKVIDNRDKRIICKKVLKIDEHRGIFNKFENFIYLNHPCICQAYGFNMDEKVNINSDNKIATLKESNENIEEIKYLNETRPVSTSALFMEFLPYKLKNAIIKGILNNTLKTRIAVEIAFGLSFIHQQEMNYQNLTVESVMLNYAFEAKITDFNCSEIGYNSKNDIYAYGILLFVIFTGQKPIIENGRLTSLDFNSSISKYCIGLIEKCIESDMSRRPEIDEIIDDMKKHSFALASEVDRNIVYQQYKKLEAIRKQNKQLKMYLKRSKLKNTQFIY</sequence>
<evidence type="ECO:0000259" key="2">
    <source>
        <dbReference type="PROSITE" id="PS50011"/>
    </source>
</evidence>
<dbReference type="InterPro" id="IPR000719">
    <property type="entry name" value="Prot_kinase_dom"/>
</dbReference>
<dbReference type="SMART" id="SM00220">
    <property type="entry name" value="S_TKc"/>
    <property type="match status" value="1"/>
</dbReference>
<feature type="domain" description="Protein kinase" evidence="2">
    <location>
        <begin position="509"/>
        <end position="755"/>
    </location>
</feature>
<name>A0ABR2KH86_9EUKA</name>
<dbReference type="SUPFAM" id="SSF56112">
    <property type="entry name" value="Protein kinase-like (PK-like)"/>
    <property type="match status" value="1"/>
</dbReference>
<dbReference type="EMBL" id="JAPFFF010000005">
    <property type="protein sequence ID" value="KAK8890323.1"/>
    <property type="molecule type" value="Genomic_DNA"/>
</dbReference>
<dbReference type="Gene3D" id="1.10.510.10">
    <property type="entry name" value="Transferase(Phosphotransferase) domain 1"/>
    <property type="match status" value="2"/>
</dbReference>
<feature type="region of interest" description="Disordered" evidence="1">
    <location>
        <begin position="422"/>
        <end position="448"/>
    </location>
</feature>
<dbReference type="InterPro" id="IPR026906">
    <property type="entry name" value="LRR_5"/>
</dbReference>
<dbReference type="Pfam" id="PF13306">
    <property type="entry name" value="LRR_5"/>
    <property type="match status" value="3"/>
</dbReference>
<dbReference type="PANTHER" id="PTHR23257">
    <property type="entry name" value="SERINE-THREONINE PROTEIN KINASE"/>
    <property type="match status" value="1"/>
</dbReference>
<dbReference type="PANTHER" id="PTHR23257:SF969">
    <property type="entry name" value="INTEGRIN-LINKED PROTEIN KINASE"/>
    <property type="match status" value="1"/>
</dbReference>
<protein>
    <recommendedName>
        <fullName evidence="2">Protein kinase domain-containing protein</fullName>
    </recommendedName>
</protein>
<evidence type="ECO:0000313" key="3">
    <source>
        <dbReference type="EMBL" id="KAK8890323.1"/>
    </source>
</evidence>
<organism evidence="3 4">
    <name type="scientific">Tritrichomonas musculus</name>
    <dbReference type="NCBI Taxonomy" id="1915356"/>
    <lineage>
        <taxon>Eukaryota</taxon>
        <taxon>Metamonada</taxon>
        <taxon>Parabasalia</taxon>
        <taxon>Tritrichomonadida</taxon>
        <taxon>Tritrichomonadidae</taxon>
        <taxon>Tritrichomonas</taxon>
    </lineage>
</organism>
<dbReference type="PROSITE" id="PS50011">
    <property type="entry name" value="PROTEIN_KINASE_DOM"/>
    <property type="match status" value="1"/>
</dbReference>
<dbReference type="InterPro" id="IPR032675">
    <property type="entry name" value="LRR_dom_sf"/>
</dbReference>
<proteinExistence type="predicted"/>
<gene>
    <name evidence="3" type="ORF">M9Y10_035096</name>
</gene>
<comment type="caution">
    <text evidence="3">The sequence shown here is derived from an EMBL/GenBank/DDBJ whole genome shotgun (WGS) entry which is preliminary data.</text>
</comment>
<evidence type="ECO:0000313" key="4">
    <source>
        <dbReference type="Proteomes" id="UP001470230"/>
    </source>
</evidence>
<dbReference type="InterPro" id="IPR050167">
    <property type="entry name" value="Ser_Thr_protein_kinase"/>
</dbReference>
<reference evidence="3 4" key="1">
    <citation type="submission" date="2024-04" db="EMBL/GenBank/DDBJ databases">
        <title>Tritrichomonas musculus Genome.</title>
        <authorList>
            <person name="Alves-Ferreira E."/>
            <person name="Grigg M."/>
            <person name="Lorenzi H."/>
            <person name="Galac M."/>
        </authorList>
    </citation>
    <scope>NUCLEOTIDE SEQUENCE [LARGE SCALE GENOMIC DNA]</scope>
    <source>
        <strain evidence="3 4">EAF2021</strain>
    </source>
</reference>
<dbReference type="InterPro" id="IPR011009">
    <property type="entry name" value="Kinase-like_dom_sf"/>
</dbReference>
<accession>A0ABR2KH86</accession>